<name>Q6ALE1_DESPS</name>
<dbReference type="InterPro" id="IPR044016">
    <property type="entry name" value="Big_13"/>
</dbReference>
<dbReference type="EMBL" id="CR522870">
    <property type="protein sequence ID" value="CAG36834.1"/>
    <property type="molecule type" value="Genomic_DNA"/>
</dbReference>
<dbReference type="HOGENOM" id="CLU_227412_0_0_7"/>
<dbReference type="GO" id="GO:0007156">
    <property type="term" value="P:homophilic cell adhesion via plasma membrane adhesion molecules"/>
    <property type="evidence" value="ECO:0007669"/>
    <property type="project" value="InterPro"/>
</dbReference>
<dbReference type="InterPro" id="IPR015919">
    <property type="entry name" value="Cadherin-like_sf"/>
</dbReference>
<proteinExistence type="predicted"/>
<dbReference type="SUPFAM" id="SSF49313">
    <property type="entry name" value="Cadherin-like"/>
    <property type="match status" value="1"/>
</dbReference>
<dbReference type="InterPro" id="IPR013783">
    <property type="entry name" value="Ig-like_fold"/>
</dbReference>
<dbReference type="InterPro" id="IPR041498">
    <property type="entry name" value="Big_6"/>
</dbReference>
<dbReference type="InterPro" id="IPR044048">
    <property type="entry name" value="Big_12"/>
</dbReference>
<dbReference type="PROSITE" id="PS50268">
    <property type="entry name" value="CADHERIN_2"/>
    <property type="match status" value="1"/>
</dbReference>
<dbReference type="PANTHER" id="PTHR34677:SF3">
    <property type="entry name" value="BACTERIAL IG-LIKE DOMAIN-CONTAINING PROTEIN"/>
    <property type="match status" value="1"/>
</dbReference>
<dbReference type="OrthoDB" id="7156875at2"/>
<evidence type="ECO:0000256" key="1">
    <source>
        <dbReference type="ARBA" id="ARBA00022729"/>
    </source>
</evidence>
<dbReference type="RefSeq" id="WP_011189346.1">
    <property type="nucleotide sequence ID" value="NC_006138.1"/>
</dbReference>
<dbReference type="Pfam" id="PF17936">
    <property type="entry name" value="Big_6"/>
    <property type="match status" value="4"/>
</dbReference>
<dbReference type="STRING" id="177439.DP2105"/>
<gene>
    <name evidence="3" type="ordered locus">DP2105</name>
</gene>
<dbReference type="Pfam" id="PF00028">
    <property type="entry name" value="Cadherin"/>
    <property type="match status" value="1"/>
</dbReference>
<dbReference type="Gene3D" id="2.60.40.10">
    <property type="entry name" value="Immunoglobulins"/>
    <property type="match status" value="5"/>
</dbReference>
<dbReference type="Pfam" id="PF19077">
    <property type="entry name" value="Big_13"/>
    <property type="match status" value="1"/>
</dbReference>
<reference evidence="4" key="1">
    <citation type="journal article" date="2004" name="Environ. Microbiol.">
        <title>The genome of Desulfotalea psychrophila, a sulfate-reducing bacterium from permanently cold Arctic sediments.</title>
        <authorList>
            <person name="Rabus R."/>
            <person name="Ruepp A."/>
            <person name="Frickey T."/>
            <person name="Rattei T."/>
            <person name="Fartmann B."/>
            <person name="Stark M."/>
            <person name="Bauer M."/>
            <person name="Zibat A."/>
            <person name="Lombardot T."/>
            <person name="Becker I."/>
            <person name="Amann J."/>
            <person name="Gellner K."/>
            <person name="Teeling H."/>
            <person name="Leuschner W.D."/>
            <person name="Gloeckner F.-O."/>
            <person name="Lupas A.N."/>
            <person name="Amann R."/>
            <person name="Klenk H.-P."/>
        </authorList>
    </citation>
    <scope>NUCLEOTIDE SEQUENCE [LARGE SCALE GENOMIC DNA]</scope>
    <source>
        <strain evidence="4">DSM 12343 / LSv54</strain>
    </source>
</reference>
<dbReference type="Proteomes" id="UP000000602">
    <property type="component" value="Chromosome"/>
</dbReference>
<dbReference type="Pfam" id="PF13205">
    <property type="entry name" value="Big_5"/>
    <property type="match status" value="1"/>
</dbReference>
<dbReference type="PANTHER" id="PTHR34677">
    <property type="match status" value="1"/>
</dbReference>
<dbReference type="KEGG" id="dps:DP2105"/>
<keyword evidence="1" id="KW-0732">Signal</keyword>
<dbReference type="CDD" id="cd11304">
    <property type="entry name" value="Cadherin_repeat"/>
    <property type="match status" value="1"/>
</dbReference>
<dbReference type="Pfam" id="PF19078">
    <property type="entry name" value="Big_12"/>
    <property type="match status" value="2"/>
</dbReference>
<sequence length="2630" mass="266957">MKRLILIEVLAGGEVVEHSLQSASFKAQAGATYTLLDQDHSIPDNLIIKRSGDNLDIEIDEEPIAQIEDFYGQDLGAIYSVDGSLTPAEGMAITGTETTTAGPTDEIVWQASEGAESISPWVWAGGLLGAGGIAMAAGGGSSDGSSLADKGSASHDVTVRAVAGPFLATSHALVEFYDDGGNQLGTGKFETNGQVKLSIGDYKGAILVKVIDNNEGAGDYLDEASGLSLSLGAPLRAMGYADGNGDVYISVTPLTELAARQAGITGNEVNEADLAVNDQIAELFAVEDILAPVVTVVDDAYDSSDEINETAEHYGEILAQLSGADKTSGGLTDTLDKLKDAITVQDGSLALSQEGVELLADGVDAFEDGINAGKADLGSSLIQPPLIEAARDGINAAEKDAGVVVKISGVEVGDRITLHWGEEILNILPTDIDDKGMGTVMVPASKIGDAGDGSIAVQYQINDGNKSPAVIIEVDTSAPTITSGDSATAIDENSVADQVIYTATSTDTTDTATGATVYSLKAGSDAGLTIDGSTGEVKLVISPNFEAKPSYSFTVVATDAAGNSSEQTVSLAITDLDEIAPTAPTLGTSNGTELSGVAEAGSSVTVYAADGTTVLGTTMADASSGAYTFSPNPLTDGKTGSVVTTDTAGNVSAVMEITAVDGTAPGAPTLGTSNGTELSGVAEAGSSVTVYAADGTTVLATTTADASSGAYSFSPNPLTDGKTGSVVTTDTAGNVSAVTEITAVDATAPGAPTLGISNGTELSGVAEAGSSVTVYAADGTTVLKTTTADASSGAYTFSPNPLTDGKTGSVVTTDSAGNVSAVTEITAVDATASGAPTLGTSNGTELSGVAEAGSSVTVYAADGTTVLGTTTADATSGAYSFSPNPLTDGKTGSVVTTDSAGNVSAVTEITAVDATAPTAKFGTATDNIGSVTGNLSSGDTTDDTVLALSGSCEAGSTIKVYSGTTELGDATVSGSSWSYSATIADGTTYQLKVKETDAAGNESAATTDFVVAGDTFAPTASIDLALHTVQLEAIDNLRGDDHAPQVSAVGNAGEFVVTWQGQDSGGDTSIFVQKFNVDGKTTGAPAQLEAIGKVGGDDECPQVSAVGSAGEFVVTWYGQDSADDSSIFVQKFNADGTTLGNASVQLEAIGNARGADYFPQVSAVGSAGEFVVTWYGQDSDSANDFSIFVQKFNADGTTLGNAPVQLEAIGKARGADGYPQISAVGSAGDFVVTWQGQDSANDPSIFVQKFNADGRTTGDPVQLEAIGNARGADYFPQVSAVGNAGEFVVTWMGKDSANDFSIFVQKFNADGTTLGNAPVQLEAIGKARGADHYPQISAVGSAGDFVVTWQGSDSEGDFSIFVQKFNAGGTTLNNDPVQLEAIGKVGGTDSNPQISAVGSDGEFVVTWYGQDSANDFSIFVQKFNADGRTTGDPVQLEAIGNPSGADYIPQISTVGSAGDFVVTWQGSDSEGDDSVFVQKFNADGTLNMPPIFTASDSVPVQSSEVGTAYLVSTDVTVTDVASITAAADGQWNQVAITTAGTNTGMATTGLADGIYFVYSADAAGNLSAAAGTTVTIDNTAPTVLITDNTDGTANGPVTYTFTFSEAVTGFTVEDVVVTGGIKGALTGSGTTYNLVVTPDSSSTADIVVNVAADVAQDVAGNNNTIAAESTQSVDTVIPTVAITDNTDGTTTGDVTYTFTFSEAVTGFAATDVVVTGGTKGALTGSGTTYNLVVTPDSSSTTDIVVNVAADVAQDVAGNNNTIAAKSTQSVDTVIPTASIDLVTLPAVQLEAIGKDDGGDYSPQISAVGSDGDFVVTWEGQESAGEDSIFVQKFNADGVTTGVPVQLEAIGNATGDDRCPQVSAVGSAGEFVVTWYGRDSDSPGDNSIFVQKFTANGVITGDPVQLEAIGKKEGSDNAPQVSAVGSDGDFVVTWFGQDSANNMSIFVQKFNADGTTPSPVQLEAIGNTTGTDNNPQVSAIGSEGEFVVTWQGDDSDSPSDKSIFVQKFNNKGAILGDPVQLEAIGNTKGTDSRPQVSAVGSDGDFVVTWDGQDSDSANDNSIFVQKFNADGTTSTPVQLEAIGNSKGTDSRPQVSAVGSDGDFVVTWDGQDSNSPTGYSIFVQKFNVDGVTTGIPVQLEAIDMDGGIDLSPQISAVGSAGEFVVTWSGQDSATDFSIFVQKFNADGVILGDPVQLEAIGKDGGKDNNPQISAVGSAGEFVVTWQGQDSEGDNSIFVQKFNADGTLNMPAIFTASDSVLVQSSEVGTAYLVSTDVTVTDVASITTATDGQWNQVAITTADTNTNMATTGLADGSYSVYSVDAAGNLSAAAGTTVTIDNTAPTLQSSTPTDEATAIALDSNIGLTFTENVSLGSGGTITITDGNDSHVIDVSNPLGQLSITDKVLTINPTGDLANNSATYHVEIGAGAITDTAGNNYAGIADLTILNFDTEAAATPVNTNIVVFDLVHGVSSSHEGGYGAAAREFSDDPSAAYTIYIMVDSDSSVLNTTPTDAAAGATWGQWNNAGALGENDRIVFVGDGAPIQRAVGKVADSVAEYSYAIQLQVDCGIMMRVANDGEVKRYTETHFTMSHGMLPDFDLWGGKVGNMELDGGCKADLYADAIPVGILTSQGLA</sequence>
<dbReference type="Gene3D" id="2.60.40.60">
    <property type="entry name" value="Cadherins"/>
    <property type="match status" value="1"/>
</dbReference>
<evidence type="ECO:0000313" key="3">
    <source>
        <dbReference type="EMBL" id="CAG36834.1"/>
    </source>
</evidence>
<dbReference type="GO" id="GO:0016020">
    <property type="term" value="C:membrane"/>
    <property type="evidence" value="ECO:0007669"/>
    <property type="project" value="InterPro"/>
</dbReference>
<evidence type="ECO:0000259" key="2">
    <source>
        <dbReference type="PROSITE" id="PS50268"/>
    </source>
</evidence>
<keyword evidence="4" id="KW-1185">Reference proteome</keyword>
<evidence type="ECO:0000313" key="4">
    <source>
        <dbReference type="Proteomes" id="UP000000602"/>
    </source>
</evidence>
<feature type="domain" description="Cadherin" evidence="2">
    <location>
        <begin position="482"/>
        <end position="586"/>
    </location>
</feature>
<protein>
    <recommendedName>
        <fullName evidence="2">Cadherin domain-containing protein</fullName>
    </recommendedName>
</protein>
<dbReference type="InterPro" id="IPR002126">
    <property type="entry name" value="Cadherin-like_dom"/>
</dbReference>
<dbReference type="eggNOG" id="COG2911">
    <property type="taxonomic scope" value="Bacteria"/>
</dbReference>
<organism evidence="3 4">
    <name type="scientific">Desulfotalea psychrophila (strain LSv54 / DSM 12343)</name>
    <dbReference type="NCBI Taxonomy" id="177439"/>
    <lineage>
        <taxon>Bacteria</taxon>
        <taxon>Pseudomonadati</taxon>
        <taxon>Thermodesulfobacteriota</taxon>
        <taxon>Desulfobulbia</taxon>
        <taxon>Desulfobulbales</taxon>
        <taxon>Desulfocapsaceae</taxon>
        <taxon>Desulfotalea</taxon>
    </lineage>
</organism>
<dbReference type="GO" id="GO:0005509">
    <property type="term" value="F:calcium ion binding"/>
    <property type="evidence" value="ECO:0007669"/>
    <property type="project" value="InterPro"/>
</dbReference>
<dbReference type="InterPro" id="IPR032812">
    <property type="entry name" value="SbsA_Ig"/>
</dbReference>
<accession>Q6ALE1</accession>
<dbReference type="SMART" id="SM00112">
    <property type="entry name" value="CA"/>
    <property type="match status" value="1"/>
</dbReference>